<dbReference type="Pfam" id="PF05805">
    <property type="entry name" value="L6_membrane"/>
    <property type="match status" value="1"/>
</dbReference>
<accession>A0AAD7SXS4</accession>
<feature type="transmembrane region" description="Helical" evidence="6">
    <location>
        <begin position="51"/>
        <end position="68"/>
    </location>
</feature>
<evidence type="ECO:0000256" key="2">
    <source>
        <dbReference type="ARBA" id="ARBA00006193"/>
    </source>
</evidence>
<dbReference type="PANTHER" id="PTHR14198">
    <property type="entry name" value="TRANSMEMBRANE 4 L6 FAMILY MEMBER 1-RELATED"/>
    <property type="match status" value="1"/>
</dbReference>
<dbReference type="InterPro" id="IPR008661">
    <property type="entry name" value="L6_membrane"/>
</dbReference>
<evidence type="ECO:0000313" key="7">
    <source>
        <dbReference type="EMBL" id="KAJ8410648.1"/>
    </source>
</evidence>
<dbReference type="GO" id="GO:0016020">
    <property type="term" value="C:membrane"/>
    <property type="evidence" value="ECO:0007669"/>
    <property type="project" value="UniProtKB-SubCell"/>
</dbReference>
<comment type="caution">
    <text evidence="7">The sequence shown here is derived from an EMBL/GenBank/DDBJ whole genome shotgun (WGS) entry which is preliminary data.</text>
</comment>
<name>A0AAD7SXS4_9TELE</name>
<gene>
    <name evidence="7" type="ORF">AAFF_G00186050</name>
</gene>
<protein>
    <submittedName>
        <fullName evidence="7">Uncharacterized protein</fullName>
    </submittedName>
</protein>
<comment type="similarity">
    <text evidence="2">Belongs to the L6 tetraspanin family.</text>
</comment>
<evidence type="ECO:0000256" key="4">
    <source>
        <dbReference type="ARBA" id="ARBA00022989"/>
    </source>
</evidence>
<evidence type="ECO:0000256" key="6">
    <source>
        <dbReference type="SAM" id="Phobius"/>
    </source>
</evidence>
<reference evidence="7" key="1">
    <citation type="journal article" date="2023" name="Science">
        <title>Genome structures resolve the early diversification of teleost fishes.</title>
        <authorList>
            <person name="Parey E."/>
            <person name="Louis A."/>
            <person name="Montfort J."/>
            <person name="Bouchez O."/>
            <person name="Roques C."/>
            <person name="Iampietro C."/>
            <person name="Lluch J."/>
            <person name="Castinel A."/>
            <person name="Donnadieu C."/>
            <person name="Desvignes T."/>
            <person name="Floi Bucao C."/>
            <person name="Jouanno E."/>
            <person name="Wen M."/>
            <person name="Mejri S."/>
            <person name="Dirks R."/>
            <person name="Jansen H."/>
            <person name="Henkel C."/>
            <person name="Chen W.J."/>
            <person name="Zahm M."/>
            <person name="Cabau C."/>
            <person name="Klopp C."/>
            <person name="Thompson A.W."/>
            <person name="Robinson-Rechavi M."/>
            <person name="Braasch I."/>
            <person name="Lecointre G."/>
            <person name="Bobe J."/>
            <person name="Postlethwait J.H."/>
            <person name="Berthelot C."/>
            <person name="Roest Crollius H."/>
            <person name="Guiguen Y."/>
        </authorList>
    </citation>
    <scope>NUCLEOTIDE SEQUENCE</scope>
    <source>
        <strain evidence="7">NC1722</strain>
    </source>
</reference>
<evidence type="ECO:0000256" key="5">
    <source>
        <dbReference type="ARBA" id="ARBA00023136"/>
    </source>
</evidence>
<dbReference type="Proteomes" id="UP001221898">
    <property type="component" value="Unassembled WGS sequence"/>
</dbReference>
<keyword evidence="5 6" id="KW-0472">Membrane</keyword>
<evidence type="ECO:0000256" key="1">
    <source>
        <dbReference type="ARBA" id="ARBA00004141"/>
    </source>
</evidence>
<feature type="transmembrane region" description="Helical" evidence="6">
    <location>
        <begin position="89"/>
        <end position="109"/>
    </location>
</feature>
<dbReference type="AlphaFoldDB" id="A0AAD7SXS4"/>
<keyword evidence="4 6" id="KW-1133">Transmembrane helix</keyword>
<evidence type="ECO:0000313" key="8">
    <source>
        <dbReference type="Proteomes" id="UP001221898"/>
    </source>
</evidence>
<evidence type="ECO:0000256" key="3">
    <source>
        <dbReference type="ARBA" id="ARBA00022692"/>
    </source>
</evidence>
<sequence length="202" mass="21619">MCVARCSQCVGTALVPLAILSMVANALLLFPNLQTRYLLEGHVTREAKWGTGLWASGFLVILAARGFVSSSSKKGCCGFRAEMLFQVGYSCVALAAAGFCFLVSGTGLAQGPLCLHNGTQGLNWEVPLRRQLTRDRIYLFEPERWAPACVDPQGVVLWNVVLFSLLMATSGIQGLLCAAHILNALLGIICGPGFCKNKVGPE</sequence>
<organism evidence="7 8">
    <name type="scientific">Aldrovandia affinis</name>
    <dbReference type="NCBI Taxonomy" id="143900"/>
    <lineage>
        <taxon>Eukaryota</taxon>
        <taxon>Metazoa</taxon>
        <taxon>Chordata</taxon>
        <taxon>Craniata</taxon>
        <taxon>Vertebrata</taxon>
        <taxon>Euteleostomi</taxon>
        <taxon>Actinopterygii</taxon>
        <taxon>Neopterygii</taxon>
        <taxon>Teleostei</taxon>
        <taxon>Notacanthiformes</taxon>
        <taxon>Halosauridae</taxon>
        <taxon>Aldrovandia</taxon>
    </lineage>
</organism>
<dbReference type="EMBL" id="JAINUG010000025">
    <property type="protein sequence ID" value="KAJ8410648.1"/>
    <property type="molecule type" value="Genomic_DNA"/>
</dbReference>
<feature type="transmembrane region" description="Helical" evidence="6">
    <location>
        <begin position="160"/>
        <end position="189"/>
    </location>
</feature>
<keyword evidence="8" id="KW-1185">Reference proteome</keyword>
<feature type="transmembrane region" description="Helical" evidence="6">
    <location>
        <begin position="12"/>
        <end position="31"/>
    </location>
</feature>
<dbReference type="PANTHER" id="PTHR14198:SF22">
    <property type="entry name" value="TRANSMEMBRANE 4 L6 FAMILY MEMBER 19"/>
    <property type="match status" value="1"/>
</dbReference>
<proteinExistence type="inferred from homology"/>
<keyword evidence="3 6" id="KW-0812">Transmembrane</keyword>
<comment type="subcellular location">
    <subcellularLocation>
        <location evidence="1">Membrane</location>
        <topology evidence="1">Multi-pass membrane protein</topology>
    </subcellularLocation>
</comment>